<feature type="region of interest" description="Disordered" evidence="13">
    <location>
        <begin position="1098"/>
        <end position="1168"/>
    </location>
</feature>
<dbReference type="PROSITE" id="PS00842">
    <property type="entry name" value="XPG_2"/>
    <property type="match status" value="1"/>
</dbReference>
<evidence type="ECO:0000256" key="4">
    <source>
        <dbReference type="ARBA" id="ARBA00022553"/>
    </source>
</evidence>
<dbReference type="PANTHER" id="PTHR16171:SF7">
    <property type="entry name" value="DNA REPAIR PROTEIN RAD2"/>
    <property type="match status" value="1"/>
</dbReference>
<accession>A0AAW1DIM1</accession>
<evidence type="ECO:0000256" key="9">
    <source>
        <dbReference type="ARBA" id="ARBA00022801"/>
    </source>
</evidence>
<sequence length="1168" mass="131960">MGVHGLWRLIDSAGKPIPIETLENKVLAVDVSIWLYQLVKGFRERAERSVNNPFLLGLFHRILKLLFYRIKPVFVFDGGVPLLKKRTIAARQRNRSKANEVSDKLKRTLLENLAKQHVLGKALGEGDLQIPKMLQPKPDMFYLPPLPEKAIESDEESSSSDDANHKKYRTADLHSIDITSEEFLSLPADMRHDILTELKETRKQNSWAKVHLMPENSTDFSDFQMGRLLKRRAIQVGLEKAEGEMGTRGYTIADIQEILKGHGIEVGQRIAADNTTRFLYASNDPDRTLNINEIPSKRIRKIFDSDLIDNIIESDDEISQNLEEFDVDEPYLKISNDGLSQKEIFDLIKEGNRNGKSINTTINVDINQPSTSKLPETFVIEQNLDSTKVDKINENKEIAIEKQVNDQNLEHENNFSGDNEKLKLDHEILPRITQNETLLSNNHQVKMKSNVNSYKLPEFTISSKNVKAETIVDNIHSFDSQDINNALSLLDDNVVNKITSENNQDFSKKKEIIGKVEENDSSKIVLQSTSVEVPAKLSQSDSDNDLMEVNENIEDKESSPVIKTSIPQLSSASSLEKILAKTETIIDNSNSFDSQDKNNTLSLLDDNVVDKVTSENNQDVIKKEEIDSSKTVFQPSSVEVPVELSQSDSDDDFMEVNENIEDNESSPVIQTSIPQLSSASALEILVKPDEINEDEEDIFADVFDKNSSVEISKISDNVETCVDNKEIQGSDSISNNKLNLSTEKIDSKDSCEIKLPLESEKADEVIDKNANIDVGKDIKAEDSVEVPNETSKSNENDKTADNYFKTKQLNLEEIISLKSNLEKESAVLMEETNREERLAATISQQITIEAQELLRIFGLPYIVAPMEAEAQCAYLDITGQTQGTITDDSDIWLFGANNVYKNFFDQKKFVKQFKASDIQRVYHLCREDLIMVAMLTGSDYTTGIPGIGPVNALEIIAQFAPRGDSIMPDERLKRFHRAYLAKNIDEKLAKKLENLKFCEGFPSSEVVSAYLKPAIDDSKEPFSWGSPNLERLRQYTHDKFGWDKAQADKVIVPVLNKLKENKIQRTMHNYFEWAFDGVENKMSRRVEKAVNILGGKISPQKPLMNVRNPQKPTSSVKKTVSKVPFNSESLPLKSKTPAQLAREKAAKKLKEIRKQEKEKKQQKGKKTT</sequence>
<evidence type="ECO:0000256" key="1">
    <source>
        <dbReference type="ARBA" id="ARBA00001946"/>
    </source>
</evidence>
<evidence type="ECO:0000256" key="7">
    <source>
        <dbReference type="ARBA" id="ARBA00022759"/>
    </source>
</evidence>
<feature type="domain" description="XPG-I" evidence="14">
    <location>
        <begin position="855"/>
        <end position="924"/>
    </location>
</feature>
<protein>
    <submittedName>
        <fullName evidence="16">Uncharacterized protein</fullName>
    </submittedName>
</protein>
<dbReference type="InterPro" id="IPR036279">
    <property type="entry name" value="5-3_exonuclease_C_sf"/>
</dbReference>
<feature type="compositionally biased region" description="Low complexity" evidence="13">
    <location>
        <begin position="1111"/>
        <end position="1124"/>
    </location>
</feature>
<organism evidence="16 17">
    <name type="scientific">Rhynocoris fuscipes</name>
    <dbReference type="NCBI Taxonomy" id="488301"/>
    <lineage>
        <taxon>Eukaryota</taxon>
        <taxon>Metazoa</taxon>
        <taxon>Ecdysozoa</taxon>
        <taxon>Arthropoda</taxon>
        <taxon>Hexapoda</taxon>
        <taxon>Insecta</taxon>
        <taxon>Pterygota</taxon>
        <taxon>Neoptera</taxon>
        <taxon>Paraneoptera</taxon>
        <taxon>Hemiptera</taxon>
        <taxon>Heteroptera</taxon>
        <taxon>Panheteroptera</taxon>
        <taxon>Cimicomorpha</taxon>
        <taxon>Reduviidae</taxon>
        <taxon>Harpactorinae</taxon>
        <taxon>Harpactorini</taxon>
        <taxon>Rhynocoris</taxon>
    </lineage>
</organism>
<comment type="subcellular location">
    <subcellularLocation>
        <location evidence="2">Nucleus</location>
    </subcellularLocation>
</comment>
<dbReference type="InterPro" id="IPR006085">
    <property type="entry name" value="XPG_DNA_repair_N"/>
</dbReference>
<dbReference type="GO" id="GO:0004520">
    <property type="term" value="F:DNA endonuclease activity"/>
    <property type="evidence" value="ECO:0007669"/>
    <property type="project" value="TreeGrafter"/>
</dbReference>
<dbReference type="PROSITE" id="PS00841">
    <property type="entry name" value="XPG_1"/>
    <property type="match status" value="1"/>
</dbReference>
<dbReference type="AlphaFoldDB" id="A0AAW1DIM1"/>
<dbReference type="InterPro" id="IPR006086">
    <property type="entry name" value="XPG-I_dom"/>
</dbReference>
<gene>
    <name evidence="16" type="ORF">O3M35_005068</name>
</gene>
<evidence type="ECO:0000256" key="6">
    <source>
        <dbReference type="ARBA" id="ARBA00022723"/>
    </source>
</evidence>
<dbReference type="PANTHER" id="PTHR16171">
    <property type="entry name" value="DNA REPAIR PROTEIN COMPLEMENTING XP-G CELLS-RELATED"/>
    <property type="match status" value="1"/>
</dbReference>
<dbReference type="Proteomes" id="UP001461498">
    <property type="component" value="Unassembled WGS sequence"/>
</dbReference>
<dbReference type="PRINTS" id="PR00853">
    <property type="entry name" value="XPGRADSUPER"/>
</dbReference>
<proteinExistence type="inferred from homology"/>
<evidence type="ECO:0000259" key="14">
    <source>
        <dbReference type="SMART" id="SM00484"/>
    </source>
</evidence>
<dbReference type="InterPro" id="IPR029060">
    <property type="entry name" value="PIN-like_dom_sf"/>
</dbReference>
<evidence type="ECO:0000256" key="5">
    <source>
        <dbReference type="ARBA" id="ARBA00022722"/>
    </source>
</evidence>
<dbReference type="SUPFAM" id="SSF47807">
    <property type="entry name" value="5' to 3' exonuclease, C-terminal subdomain"/>
    <property type="match status" value="1"/>
</dbReference>
<dbReference type="SMART" id="SM00484">
    <property type="entry name" value="XPGI"/>
    <property type="match status" value="1"/>
</dbReference>
<dbReference type="GO" id="GO:0005634">
    <property type="term" value="C:nucleus"/>
    <property type="evidence" value="ECO:0007669"/>
    <property type="project" value="UniProtKB-SubCell"/>
</dbReference>
<dbReference type="GO" id="GO:0016788">
    <property type="term" value="F:hydrolase activity, acting on ester bonds"/>
    <property type="evidence" value="ECO:0007669"/>
    <property type="project" value="InterPro"/>
</dbReference>
<dbReference type="InterPro" id="IPR019974">
    <property type="entry name" value="XPG_CS"/>
</dbReference>
<evidence type="ECO:0000256" key="13">
    <source>
        <dbReference type="SAM" id="MobiDB-lite"/>
    </source>
</evidence>
<feature type="compositionally biased region" description="Basic and acidic residues" evidence="13">
    <location>
        <begin position="1141"/>
        <end position="1161"/>
    </location>
</feature>
<evidence type="ECO:0000256" key="3">
    <source>
        <dbReference type="ARBA" id="ARBA00005283"/>
    </source>
</evidence>
<dbReference type="Gene3D" id="3.40.50.1010">
    <property type="entry name" value="5'-nuclease"/>
    <property type="match status" value="2"/>
</dbReference>
<keyword evidence="4" id="KW-0597">Phosphoprotein</keyword>
<feature type="domain" description="XPG N-terminal" evidence="15">
    <location>
        <begin position="1"/>
        <end position="98"/>
    </location>
</feature>
<dbReference type="InterPro" id="IPR008918">
    <property type="entry name" value="HhH2"/>
</dbReference>
<dbReference type="GO" id="GO:0046872">
    <property type="term" value="F:metal ion binding"/>
    <property type="evidence" value="ECO:0007669"/>
    <property type="project" value="UniProtKB-KW"/>
</dbReference>
<dbReference type="InterPro" id="IPR001044">
    <property type="entry name" value="XPG/Rad2_eukaryotes"/>
</dbReference>
<dbReference type="PRINTS" id="PR00066">
    <property type="entry name" value="XRODRMPGMNTG"/>
</dbReference>
<keyword evidence="11" id="KW-0234">DNA repair</keyword>
<evidence type="ECO:0000256" key="8">
    <source>
        <dbReference type="ARBA" id="ARBA00022763"/>
    </source>
</evidence>
<evidence type="ECO:0000256" key="12">
    <source>
        <dbReference type="ARBA" id="ARBA00023242"/>
    </source>
</evidence>
<dbReference type="EMBL" id="JAPXFL010000002">
    <property type="protein sequence ID" value="KAK9510242.1"/>
    <property type="molecule type" value="Genomic_DNA"/>
</dbReference>
<evidence type="ECO:0000313" key="17">
    <source>
        <dbReference type="Proteomes" id="UP001461498"/>
    </source>
</evidence>
<evidence type="ECO:0000256" key="10">
    <source>
        <dbReference type="ARBA" id="ARBA00022842"/>
    </source>
</evidence>
<dbReference type="SMART" id="SM00485">
    <property type="entry name" value="XPGN"/>
    <property type="match status" value="1"/>
</dbReference>
<evidence type="ECO:0000256" key="2">
    <source>
        <dbReference type="ARBA" id="ARBA00004123"/>
    </source>
</evidence>
<dbReference type="Pfam" id="PF00752">
    <property type="entry name" value="XPG_N"/>
    <property type="match status" value="1"/>
</dbReference>
<dbReference type="Gene3D" id="1.10.150.20">
    <property type="entry name" value="5' to 3' exonuclease, C-terminal subdomain"/>
    <property type="match status" value="1"/>
</dbReference>
<evidence type="ECO:0000256" key="11">
    <source>
        <dbReference type="ARBA" id="ARBA00023204"/>
    </source>
</evidence>
<dbReference type="GO" id="GO:0003697">
    <property type="term" value="F:single-stranded DNA binding"/>
    <property type="evidence" value="ECO:0007669"/>
    <property type="project" value="InterPro"/>
</dbReference>
<dbReference type="SMART" id="SM00279">
    <property type="entry name" value="HhH2"/>
    <property type="match status" value="1"/>
</dbReference>
<evidence type="ECO:0000259" key="15">
    <source>
        <dbReference type="SMART" id="SM00485"/>
    </source>
</evidence>
<keyword evidence="6" id="KW-0479">Metal-binding</keyword>
<keyword evidence="10" id="KW-0460">Magnesium</keyword>
<reference evidence="16 17" key="1">
    <citation type="submission" date="2022-12" db="EMBL/GenBank/DDBJ databases">
        <title>Chromosome-level genome assembly of true bugs.</title>
        <authorList>
            <person name="Ma L."/>
            <person name="Li H."/>
        </authorList>
    </citation>
    <scope>NUCLEOTIDE SEQUENCE [LARGE SCALE GENOMIC DNA]</scope>
    <source>
        <strain evidence="16">Lab_2022b</strain>
    </source>
</reference>
<comment type="caution">
    <text evidence="16">The sequence shown here is derived from an EMBL/GenBank/DDBJ whole genome shotgun (WGS) entry which is preliminary data.</text>
</comment>
<keyword evidence="5" id="KW-0540">Nuclease</keyword>
<keyword evidence="17" id="KW-1185">Reference proteome</keyword>
<comment type="cofactor">
    <cofactor evidence="1">
        <name>Mg(2+)</name>
        <dbReference type="ChEBI" id="CHEBI:18420"/>
    </cofactor>
</comment>
<keyword evidence="12" id="KW-0539">Nucleus</keyword>
<keyword evidence="7" id="KW-0255">Endonuclease</keyword>
<evidence type="ECO:0000313" key="16">
    <source>
        <dbReference type="EMBL" id="KAK9510242.1"/>
    </source>
</evidence>
<dbReference type="GO" id="GO:0006289">
    <property type="term" value="P:nucleotide-excision repair"/>
    <property type="evidence" value="ECO:0007669"/>
    <property type="project" value="InterPro"/>
</dbReference>
<keyword evidence="9" id="KW-0378">Hydrolase</keyword>
<dbReference type="InterPro" id="IPR006084">
    <property type="entry name" value="XPG/Rad2"/>
</dbReference>
<name>A0AAW1DIM1_9HEMI</name>
<keyword evidence="8" id="KW-0227">DNA damage</keyword>
<dbReference type="CDD" id="cd09868">
    <property type="entry name" value="PIN_XPG_RAD2"/>
    <property type="match status" value="2"/>
</dbReference>
<comment type="similarity">
    <text evidence="3">Belongs to the XPG/RAD2 endonuclease family. XPG subfamily.</text>
</comment>
<dbReference type="SUPFAM" id="SSF88723">
    <property type="entry name" value="PIN domain-like"/>
    <property type="match status" value="1"/>
</dbReference>
<dbReference type="Pfam" id="PF00867">
    <property type="entry name" value="XPG_I"/>
    <property type="match status" value="1"/>
</dbReference>